<sequence length="134" mass="14996">MSKFITEEMMPAFEGVIPAVIASCSADGIPNVTYISQVYYVDEQHVAISRQFFNKTICNITENPMAQVILTCPVTYAIYKMLLRFRESQSLGPVFEEMTLQLEVIAGVQGKSGVFHLLAADIYEILEINQINPV</sequence>
<reference evidence="2 3" key="1">
    <citation type="submission" date="2016-03" db="EMBL/GenBank/DDBJ databases">
        <title>Niastella vici sp. nov., isolated from farmland soil.</title>
        <authorList>
            <person name="Chen L."/>
            <person name="Wang D."/>
            <person name="Yang S."/>
            <person name="Wang G."/>
        </authorList>
    </citation>
    <scope>NUCLEOTIDE SEQUENCE [LARGE SCALE GENOMIC DNA]</scope>
    <source>
        <strain evidence="2 3">DJ57</strain>
    </source>
</reference>
<dbReference type="RefSeq" id="WP_081146861.1">
    <property type="nucleotide sequence ID" value="NZ_LVYD01000042.1"/>
</dbReference>
<dbReference type="PANTHER" id="PTHR40660:SF1">
    <property type="entry name" value="5'-PHOSPHATE OXIDASE PUTATIVE DOMAIN-CONTAINING PROTEIN-RELATED"/>
    <property type="match status" value="1"/>
</dbReference>
<proteinExistence type="predicted"/>
<feature type="domain" description="Pyridoxamine 5'-phosphate oxidase N-terminal" evidence="1">
    <location>
        <begin position="5"/>
        <end position="70"/>
    </location>
</feature>
<dbReference type="Gene3D" id="2.30.110.10">
    <property type="entry name" value="Electron Transport, Fmn-binding Protein, Chain A"/>
    <property type="match status" value="1"/>
</dbReference>
<gene>
    <name evidence="2" type="ORF">A3860_19915</name>
</gene>
<dbReference type="InterPro" id="IPR011576">
    <property type="entry name" value="Pyridox_Oxase_N"/>
</dbReference>
<organism evidence="2 3">
    <name type="scientific">Niastella vici</name>
    <dbReference type="NCBI Taxonomy" id="1703345"/>
    <lineage>
        <taxon>Bacteria</taxon>
        <taxon>Pseudomonadati</taxon>
        <taxon>Bacteroidota</taxon>
        <taxon>Chitinophagia</taxon>
        <taxon>Chitinophagales</taxon>
        <taxon>Chitinophagaceae</taxon>
        <taxon>Niastella</taxon>
    </lineage>
</organism>
<keyword evidence="3" id="KW-1185">Reference proteome</keyword>
<comment type="caution">
    <text evidence="2">The sequence shown here is derived from an EMBL/GenBank/DDBJ whole genome shotgun (WGS) entry which is preliminary data.</text>
</comment>
<evidence type="ECO:0000313" key="3">
    <source>
        <dbReference type="Proteomes" id="UP000192796"/>
    </source>
</evidence>
<name>A0A1V9G1A0_9BACT</name>
<accession>A0A1V9G1A0</accession>
<dbReference type="STRING" id="1703345.A3860_19915"/>
<dbReference type="AlphaFoldDB" id="A0A1V9G1A0"/>
<protein>
    <recommendedName>
        <fullName evidence="1">Pyridoxamine 5'-phosphate oxidase N-terminal domain-containing protein</fullName>
    </recommendedName>
</protein>
<dbReference type="OrthoDB" id="1494384at2"/>
<dbReference type="PANTHER" id="PTHR40660">
    <property type="entry name" value="5'-PHOSPHATE OXIDASE PUTATIVE DOMAIN-CONTAINING PROTEIN-RELATED"/>
    <property type="match status" value="1"/>
</dbReference>
<evidence type="ECO:0000259" key="1">
    <source>
        <dbReference type="Pfam" id="PF01243"/>
    </source>
</evidence>
<dbReference type="EMBL" id="LVYD01000042">
    <property type="protein sequence ID" value="OQP64246.1"/>
    <property type="molecule type" value="Genomic_DNA"/>
</dbReference>
<dbReference type="InterPro" id="IPR012349">
    <property type="entry name" value="Split_barrel_FMN-bd"/>
</dbReference>
<evidence type="ECO:0000313" key="2">
    <source>
        <dbReference type="EMBL" id="OQP64246.1"/>
    </source>
</evidence>
<dbReference type="SUPFAM" id="SSF50475">
    <property type="entry name" value="FMN-binding split barrel"/>
    <property type="match status" value="1"/>
</dbReference>
<dbReference type="Proteomes" id="UP000192796">
    <property type="component" value="Unassembled WGS sequence"/>
</dbReference>
<dbReference type="Pfam" id="PF01243">
    <property type="entry name" value="PNPOx_N"/>
    <property type="match status" value="1"/>
</dbReference>